<dbReference type="Pfam" id="PF02042">
    <property type="entry name" value="RWP-RK"/>
    <property type="match status" value="1"/>
</dbReference>
<dbReference type="InterPro" id="IPR044607">
    <property type="entry name" value="RKD-like"/>
</dbReference>
<organism evidence="8">
    <name type="scientific">Brassica napus</name>
    <name type="common">Rape</name>
    <dbReference type="NCBI Taxonomy" id="3708"/>
    <lineage>
        <taxon>Eukaryota</taxon>
        <taxon>Viridiplantae</taxon>
        <taxon>Streptophyta</taxon>
        <taxon>Embryophyta</taxon>
        <taxon>Tracheophyta</taxon>
        <taxon>Spermatophyta</taxon>
        <taxon>Magnoliopsida</taxon>
        <taxon>eudicotyledons</taxon>
        <taxon>Gunneridae</taxon>
        <taxon>Pentapetalae</taxon>
        <taxon>rosids</taxon>
        <taxon>malvids</taxon>
        <taxon>Brassicales</taxon>
        <taxon>Brassicaceae</taxon>
        <taxon>Brassiceae</taxon>
        <taxon>Brassica</taxon>
    </lineage>
</organism>
<evidence type="ECO:0000256" key="1">
    <source>
        <dbReference type="ARBA" id="ARBA00004049"/>
    </source>
</evidence>
<keyword evidence="5" id="KW-0804">Transcription</keyword>
<evidence type="ECO:0000259" key="7">
    <source>
        <dbReference type="PROSITE" id="PS51519"/>
    </source>
</evidence>
<accession>A0A816QRV8</accession>
<keyword evidence="2" id="KW-0805">Transcription regulation</keyword>
<protein>
    <submittedName>
        <fullName evidence="8">(rape) hypothetical protein</fullName>
    </submittedName>
</protein>
<evidence type="ECO:0000256" key="3">
    <source>
        <dbReference type="ARBA" id="ARBA00023054"/>
    </source>
</evidence>
<evidence type="ECO:0000256" key="4">
    <source>
        <dbReference type="ARBA" id="ARBA00023125"/>
    </source>
</evidence>
<dbReference type="EMBL" id="HG994370">
    <property type="protein sequence ID" value="CAF2064815.1"/>
    <property type="molecule type" value="Genomic_DNA"/>
</dbReference>
<reference evidence="8" key="1">
    <citation type="submission" date="2021-01" db="EMBL/GenBank/DDBJ databases">
        <authorList>
            <consortium name="Genoscope - CEA"/>
            <person name="William W."/>
        </authorList>
    </citation>
    <scope>NUCLEOTIDE SEQUENCE</scope>
</reference>
<dbReference type="AlphaFoldDB" id="A0A816QRV8"/>
<comment type="function">
    <text evidence="1">Putative transcription factor.</text>
</comment>
<name>A0A816QRV8_BRANA</name>
<dbReference type="PANTHER" id="PTHR46373:SF7">
    <property type="entry name" value="PROTEIN RKD2"/>
    <property type="match status" value="1"/>
</dbReference>
<dbReference type="Proteomes" id="UP001295469">
    <property type="component" value="Chromosome C06"/>
</dbReference>
<evidence type="ECO:0000256" key="5">
    <source>
        <dbReference type="ARBA" id="ARBA00023163"/>
    </source>
</evidence>
<evidence type="ECO:0000256" key="2">
    <source>
        <dbReference type="ARBA" id="ARBA00023015"/>
    </source>
</evidence>
<keyword evidence="6" id="KW-0539">Nucleus</keyword>
<dbReference type="PROSITE" id="PS51519">
    <property type="entry name" value="RWP_RK"/>
    <property type="match status" value="1"/>
</dbReference>
<evidence type="ECO:0000256" key="6">
    <source>
        <dbReference type="ARBA" id="ARBA00023242"/>
    </source>
</evidence>
<dbReference type="GO" id="GO:0003700">
    <property type="term" value="F:DNA-binding transcription factor activity"/>
    <property type="evidence" value="ECO:0007669"/>
    <property type="project" value="InterPro"/>
</dbReference>
<dbReference type="InterPro" id="IPR003035">
    <property type="entry name" value="RWP-RK_dom"/>
</dbReference>
<keyword evidence="3" id="KW-0175">Coiled coil</keyword>
<feature type="domain" description="RWP-RK" evidence="7">
    <location>
        <begin position="102"/>
        <end position="187"/>
    </location>
</feature>
<dbReference type="PANTHER" id="PTHR46373">
    <property type="entry name" value="PROTEIN RKD4"/>
    <property type="match status" value="1"/>
</dbReference>
<dbReference type="GO" id="GO:0003677">
    <property type="term" value="F:DNA binding"/>
    <property type="evidence" value="ECO:0007669"/>
    <property type="project" value="UniProtKB-KW"/>
</dbReference>
<dbReference type="Gramene" id="CDX73094">
    <property type="protein sequence ID" value="CDX73094"/>
    <property type="gene ID" value="GSBRNA2T00103557001"/>
</dbReference>
<proteinExistence type="predicted"/>
<evidence type="ECO:0000313" key="8">
    <source>
        <dbReference type="EMBL" id="CAF2064815.1"/>
    </source>
</evidence>
<keyword evidence="4" id="KW-0238">DNA-binding</keyword>
<sequence>MVDHKLKEEKPFSFLTYSPSFDDHIRSSLTFPSFDWEEELLPLHNNFVSQAFHLPTPSLSLPDLEPLSQDVLDSYSSAEQNRGEYDLDMNTKKRKLNREHNVRIISDMTTYTTFPASKALSMETISRYFYMPITQAAMDLDVGLTLLKRRCRELGFRRWPHRKLMSLLALISNVKERQKMQGGEKAGIFKNAVEILEDERRRIEENPDLEFSDKTKRLRQACFKATHKMKKKNSLKSEMSIPSCSSSGSVLSEEESDEEVKYLLCGFTSEFSGL</sequence>
<gene>
    <name evidence="8" type="ORF">DARMORV10_C06P48650.1</name>
</gene>